<name>F8AJL0_METOI</name>
<accession>F8AJL0</accession>
<gene>
    <name evidence="1" type="ordered locus">Metok_1228</name>
</gene>
<dbReference type="KEGG" id="mok:Metok_1228"/>
<dbReference type="AlphaFoldDB" id="F8AJL0"/>
<proteinExistence type="predicted"/>
<dbReference type="STRING" id="647113.Metok_1228"/>
<dbReference type="HOGENOM" id="CLU_1222513_0_0_2"/>
<dbReference type="Pfam" id="PF12640">
    <property type="entry name" value="UPF0489"/>
    <property type="match status" value="1"/>
</dbReference>
<dbReference type="Proteomes" id="UP000009296">
    <property type="component" value="Chromosome"/>
</dbReference>
<dbReference type="InterPro" id="IPR024131">
    <property type="entry name" value="UPF0489"/>
</dbReference>
<protein>
    <submittedName>
        <fullName evidence="1">Uncharacterized protein</fullName>
    </submittedName>
</protein>
<reference evidence="1" key="1">
    <citation type="submission" date="2011-05" db="EMBL/GenBank/DDBJ databases">
        <title>Complete sequence of chromosome of Methanothermococcus okinawensis IH1.</title>
        <authorList>
            <consortium name="US DOE Joint Genome Institute"/>
            <person name="Lucas S."/>
            <person name="Han J."/>
            <person name="Lapidus A."/>
            <person name="Cheng J.-F."/>
            <person name="Goodwin L."/>
            <person name="Pitluck S."/>
            <person name="Peters L."/>
            <person name="Mikhailova N."/>
            <person name="Held B."/>
            <person name="Han C."/>
            <person name="Tapia R."/>
            <person name="Land M."/>
            <person name="Hauser L."/>
            <person name="Kyrpides N."/>
            <person name="Ivanova N."/>
            <person name="Pagani I."/>
            <person name="Sieprawska-Lupa M."/>
            <person name="Takai K."/>
            <person name="Miyazaki J."/>
            <person name="Whitman W."/>
            <person name="Woyke T."/>
        </authorList>
    </citation>
    <scope>NUCLEOTIDE SEQUENCE [LARGE SCALE GENOMIC DNA]</scope>
    <source>
        <strain evidence="1">IH1</strain>
    </source>
</reference>
<evidence type="ECO:0000313" key="2">
    <source>
        <dbReference type="Proteomes" id="UP000009296"/>
    </source>
</evidence>
<evidence type="ECO:0000313" key="1">
    <source>
        <dbReference type="EMBL" id="AEH07196.1"/>
    </source>
</evidence>
<dbReference type="eggNOG" id="arCOG06671">
    <property type="taxonomic scope" value="Archaea"/>
</dbReference>
<dbReference type="EMBL" id="CP002792">
    <property type="protein sequence ID" value="AEH07196.1"/>
    <property type="molecule type" value="Genomic_DNA"/>
</dbReference>
<keyword evidence="2" id="KW-1185">Reference proteome</keyword>
<organism evidence="1 2">
    <name type="scientific">Methanothermococcus okinawensis (strain DSM 14208 / JCM 11175 / IH1)</name>
    <dbReference type="NCBI Taxonomy" id="647113"/>
    <lineage>
        <taxon>Archaea</taxon>
        <taxon>Methanobacteriati</taxon>
        <taxon>Methanobacteriota</taxon>
        <taxon>Methanomada group</taxon>
        <taxon>Methanococci</taxon>
        <taxon>Methanococcales</taxon>
        <taxon>Methanococcaceae</taxon>
        <taxon>Methanothermococcus</taxon>
    </lineage>
</organism>
<sequence>MGAMRILDIDLDFFLNKIMFWKKDNKRLNEKEYIPWKKEKVIDFLENRCGLSSDNKIKGRIIKKHHEAFYFWRELIYRGELTLPFEVVHIDAHADLGLGDLSYKYIMEELLHKPLNERDNPNPKYICEGNYLAFSIANSWISKLTYITHPKGGNDLLKEYFMDYNLNSGYIQMKKMNDVNNPNSIISLEPKVKFEKIPYKDFKDNGNFNYIVLAISPRYTPKRADALIPIFRKYIDEI</sequence>